<protein>
    <submittedName>
        <fullName evidence="2">Uncharacterized protein</fullName>
    </submittedName>
</protein>
<organism evidence="2 3">
    <name type="scientific">Lysinibacillus alkalisoli</name>
    <dbReference type="NCBI Taxonomy" id="1911548"/>
    <lineage>
        <taxon>Bacteria</taxon>
        <taxon>Bacillati</taxon>
        <taxon>Bacillota</taxon>
        <taxon>Bacilli</taxon>
        <taxon>Bacillales</taxon>
        <taxon>Bacillaceae</taxon>
        <taxon>Lysinibacillus</taxon>
    </lineage>
</organism>
<proteinExistence type="predicted"/>
<evidence type="ECO:0000313" key="3">
    <source>
        <dbReference type="Proteomes" id="UP000616608"/>
    </source>
</evidence>
<reference evidence="2" key="1">
    <citation type="journal article" date="2014" name="Int. J. Syst. Evol. Microbiol.">
        <title>Complete genome sequence of Corynebacterium casei LMG S-19264T (=DSM 44701T), isolated from a smear-ripened cheese.</title>
        <authorList>
            <consortium name="US DOE Joint Genome Institute (JGI-PGF)"/>
            <person name="Walter F."/>
            <person name="Albersmeier A."/>
            <person name="Kalinowski J."/>
            <person name="Ruckert C."/>
        </authorList>
    </citation>
    <scope>NUCLEOTIDE SEQUENCE</scope>
    <source>
        <strain evidence="2">CGMCC 1.15760</strain>
    </source>
</reference>
<gene>
    <name evidence="2" type="ORF">GCM10007425_30820</name>
</gene>
<dbReference type="AlphaFoldDB" id="A0A917GB48"/>
<sequence length="89" mass="10450">MRVTRTTERNQYGKSRMIQAGSQFIYRDLLQQQHEQSSRNKKNKQQSAQQQQNTNSVHLGIKRLQGEVRHNIVIKPNRKASIATYRNSI</sequence>
<name>A0A917GB48_9BACI</name>
<evidence type="ECO:0000313" key="2">
    <source>
        <dbReference type="EMBL" id="GGG33954.1"/>
    </source>
</evidence>
<reference evidence="2" key="2">
    <citation type="submission" date="2020-09" db="EMBL/GenBank/DDBJ databases">
        <authorList>
            <person name="Sun Q."/>
            <person name="Zhou Y."/>
        </authorList>
    </citation>
    <scope>NUCLEOTIDE SEQUENCE</scope>
    <source>
        <strain evidence="2">CGMCC 1.15760</strain>
    </source>
</reference>
<dbReference type="EMBL" id="BMJT01000018">
    <property type="protein sequence ID" value="GGG33954.1"/>
    <property type="molecule type" value="Genomic_DNA"/>
</dbReference>
<evidence type="ECO:0000256" key="1">
    <source>
        <dbReference type="SAM" id="MobiDB-lite"/>
    </source>
</evidence>
<accession>A0A917GB48</accession>
<dbReference type="Proteomes" id="UP000616608">
    <property type="component" value="Unassembled WGS sequence"/>
</dbReference>
<feature type="region of interest" description="Disordered" evidence="1">
    <location>
        <begin position="32"/>
        <end position="59"/>
    </location>
</feature>
<feature type="compositionally biased region" description="Low complexity" evidence="1">
    <location>
        <begin position="45"/>
        <end position="56"/>
    </location>
</feature>
<keyword evidence="3" id="KW-1185">Reference proteome</keyword>
<dbReference type="RefSeq" id="WP_188615967.1">
    <property type="nucleotide sequence ID" value="NZ_BMJT01000018.1"/>
</dbReference>
<comment type="caution">
    <text evidence="2">The sequence shown here is derived from an EMBL/GenBank/DDBJ whole genome shotgun (WGS) entry which is preliminary data.</text>
</comment>